<dbReference type="AlphaFoldDB" id="Q24F46"/>
<evidence type="ECO:0000256" key="1">
    <source>
        <dbReference type="SAM" id="MobiDB-lite"/>
    </source>
</evidence>
<feature type="compositionally biased region" description="Polar residues" evidence="1">
    <location>
        <begin position="269"/>
        <end position="278"/>
    </location>
</feature>
<feature type="region of interest" description="Disordered" evidence="1">
    <location>
        <begin position="481"/>
        <end position="544"/>
    </location>
</feature>
<dbReference type="KEGG" id="tet:TTHERM_01467270"/>
<keyword evidence="3" id="KW-1185">Reference proteome</keyword>
<sequence length="661" mass="76516">MTDTLLPPVMYNKNSQGNNNQIIGQGNCGLNVQYNNQSMLSHVDSEVSKYNSSSESPMIKRKKLLKQLDQSFFIRLLQLEEQISKKYLTKEIINEIVNLYAKCVEYYDSIQDHIKIYFLEKIQITLSSIESLRVIYSSDENSAQKTQSKYQNQSDTPNYSQKKKKQNNIQKNKLTINKFQTESSLNTDQKSQQYSSYNEQSSDIQLKSNKNQIPNCASKSKIENVQVSDFFSPKPSQQTNGLLQNKTSQKIIADLIKSSSSKQRKLEKQNQNSLQKNEQLQDLKLNQFKQTDTSPSSLVALNQSSRKSIHSSRCSSLTKQSPSLIKNIQDFQSSFQNNQSSYMKESFLEEDSCLANRNRLRFTLNPNNFLQCDLNISDLNPDFSLTNTSHNSRIDINAGNEEKNSCNKSKLIEHGKALFNKNLERQFLNSIKFSQFENQNVIPKQTSQSEVQDLFFRPSPSIPSNNKPNQEERTILGVIKQNTNNNQETTKSQVKKPSQNLNQLLEDSSQRVRQKDKENQATLKQSKSLVNSNSKTNEKSGSTTLNSINEYSIQQKKIERAKRFSMFITMQNQKKQRVIKQDFNNILNRFEQDAIQKDQIVKSDIDNQMEILKKRLQDRKSKNIQDKVMKDIQQRQSSIKDLFENENYEKELRNGLHTTRF</sequence>
<dbReference type="eggNOG" id="ENOG502T05Y">
    <property type="taxonomic scope" value="Eukaryota"/>
</dbReference>
<feature type="region of interest" description="Disordered" evidence="1">
    <location>
        <begin position="143"/>
        <end position="205"/>
    </location>
</feature>
<dbReference type="HOGENOM" id="CLU_406292_0_0_1"/>
<reference evidence="3" key="1">
    <citation type="journal article" date="2006" name="PLoS Biol.">
        <title>Macronuclear genome sequence of the ciliate Tetrahymena thermophila, a model eukaryote.</title>
        <authorList>
            <person name="Eisen J.A."/>
            <person name="Coyne R.S."/>
            <person name="Wu M."/>
            <person name="Wu D."/>
            <person name="Thiagarajan M."/>
            <person name="Wortman J.R."/>
            <person name="Badger J.H."/>
            <person name="Ren Q."/>
            <person name="Amedeo P."/>
            <person name="Jones K.M."/>
            <person name="Tallon L.J."/>
            <person name="Delcher A.L."/>
            <person name="Salzberg S.L."/>
            <person name="Silva J.C."/>
            <person name="Haas B.J."/>
            <person name="Majoros W.H."/>
            <person name="Farzad M."/>
            <person name="Carlton J.M."/>
            <person name="Smith R.K. Jr."/>
            <person name="Garg J."/>
            <person name="Pearlman R.E."/>
            <person name="Karrer K.M."/>
            <person name="Sun L."/>
            <person name="Manning G."/>
            <person name="Elde N.C."/>
            <person name="Turkewitz A.P."/>
            <person name="Asai D.J."/>
            <person name="Wilkes D.E."/>
            <person name="Wang Y."/>
            <person name="Cai H."/>
            <person name="Collins K."/>
            <person name="Stewart B.A."/>
            <person name="Lee S.R."/>
            <person name="Wilamowska K."/>
            <person name="Weinberg Z."/>
            <person name="Ruzzo W.L."/>
            <person name="Wloga D."/>
            <person name="Gaertig J."/>
            <person name="Frankel J."/>
            <person name="Tsao C.-C."/>
            <person name="Gorovsky M.A."/>
            <person name="Keeling P.J."/>
            <person name="Waller R.F."/>
            <person name="Patron N.J."/>
            <person name="Cherry J.M."/>
            <person name="Stover N.A."/>
            <person name="Krieger C.J."/>
            <person name="del Toro C."/>
            <person name="Ryder H.F."/>
            <person name="Williamson S.C."/>
            <person name="Barbeau R.A."/>
            <person name="Hamilton E.P."/>
            <person name="Orias E."/>
        </authorList>
    </citation>
    <scope>NUCLEOTIDE SEQUENCE [LARGE SCALE GENOMIC DNA]</scope>
    <source>
        <strain evidence="3">SB210</strain>
    </source>
</reference>
<feature type="compositionally biased region" description="Low complexity" evidence="1">
    <location>
        <begin position="481"/>
        <end position="490"/>
    </location>
</feature>
<organism evidence="2 3">
    <name type="scientific">Tetrahymena thermophila (strain SB210)</name>
    <dbReference type="NCBI Taxonomy" id="312017"/>
    <lineage>
        <taxon>Eukaryota</taxon>
        <taxon>Sar</taxon>
        <taxon>Alveolata</taxon>
        <taxon>Ciliophora</taxon>
        <taxon>Intramacronucleata</taxon>
        <taxon>Oligohymenophorea</taxon>
        <taxon>Hymenostomatida</taxon>
        <taxon>Tetrahymenina</taxon>
        <taxon>Tetrahymenidae</taxon>
        <taxon>Tetrahymena</taxon>
    </lineage>
</organism>
<name>Q24F46_TETTS</name>
<feature type="compositionally biased region" description="Polar residues" evidence="1">
    <location>
        <begin position="143"/>
        <end position="160"/>
    </location>
</feature>
<feature type="region of interest" description="Disordered" evidence="1">
    <location>
        <begin position="259"/>
        <end position="278"/>
    </location>
</feature>
<dbReference type="EMBL" id="GG662296">
    <property type="protein sequence ID" value="EAS06396.2"/>
    <property type="molecule type" value="Genomic_DNA"/>
</dbReference>
<feature type="compositionally biased region" description="Polar residues" evidence="1">
    <location>
        <begin position="491"/>
        <end position="507"/>
    </location>
</feature>
<feature type="compositionally biased region" description="Basic and acidic residues" evidence="1">
    <location>
        <begin position="508"/>
        <end position="519"/>
    </location>
</feature>
<dbReference type="RefSeq" id="XP_001026641.2">
    <property type="nucleotide sequence ID" value="XM_001026641.2"/>
</dbReference>
<evidence type="ECO:0000313" key="2">
    <source>
        <dbReference type="EMBL" id="EAS06396.2"/>
    </source>
</evidence>
<feature type="compositionally biased region" description="Low complexity" evidence="1">
    <location>
        <begin position="189"/>
        <end position="202"/>
    </location>
</feature>
<feature type="compositionally biased region" description="Polar residues" evidence="1">
    <location>
        <begin position="520"/>
        <end position="544"/>
    </location>
</feature>
<dbReference type="Proteomes" id="UP000009168">
    <property type="component" value="Unassembled WGS sequence"/>
</dbReference>
<evidence type="ECO:0000313" key="3">
    <source>
        <dbReference type="Proteomes" id="UP000009168"/>
    </source>
</evidence>
<gene>
    <name evidence="2" type="ORF">TTHERM_01467270</name>
</gene>
<proteinExistence type="predicted"/>
<dbReference type="GeneID" id="7837220"/>
<protein>
    <submittedName>
        <fullName evidence="2">Uncharacterized protein</fullName>
    </submittedName>
</protein>
<accession>Q24F46</accession>
<dbReference type="InParanoid" id="Q24F46"/>
<feature type="compositionally biased region" description="Polar residues" evidence="1">
    <location>
        <begin position="174"/>
        <end position="188"/>
    </location>
</feature>